<dbReference type="InterPro" id="IPR011057">
    <property type="entry name" value="Mss4-like_sf"/>
</dbReference>
<dbReference type="PROSITE" id="PS51796">
    <property type="entry name" value="MSS4"/>
    <property type="match status" value="1"/>
</dbReference>
<evidence type="ECO:0000256" key="1">
    <source>
        <dbReference type="ARBA" id="ARBA00022448"/>
    </source>
</evidence>
<accession>A0A8H5MDS5</accession>
<dbReference type="GO" id="GO:0008270">
    <property type="term" value="F:zinc ion binding"/>
    <property type="evidence" value="ECO:0007669"/>
    <property type="project" value="TreeGrafter"/>
</dbReference>
<dbReference type="EMBL" id="JAACJN010000019">
    <property type="protein sequence ID" value="KAF5389961.1"/>
    <property type="molecule type" value="Genomic_DNA"/>
</dbReference>
<dbReference type="GO" id="GO:0015031">
    <property type="term" value="P:protein transport"/>
    <property type="evidence" value="ECO:0007669"/>
    <property type="project" value="UniProtKB-KW"/>
</dbReference>
<protein>
    <recommendedName>
        <fullName evidence="7">Mss4-like protein</fullName>
    </recommendedName>
</protein>
<evidence type="ECO:0000313" key="5">
    <source>
        <dbReference type="EMBL" id="KAF5389961.1"/>
    </source>
</evidence>
<dbReference type="PANTHER" id="PTHR13276">
    <property type="entry name" value="GUANINE NUCLEOTIDE EXCHANGE FACTOR MSS4"/>
    <property type="match status" value="1"/>
</dbReference>
<evidence type="ECO:0008006" key="7">
    <source>
        <dbReference type="Google" id="ProtNLM"/>
    </source>
</evidence>
<reference evidence="5 6" key="1">
    <citation type="journal article" date="2020" name="ISME J.">
        <title>Uncovering the hidden diversity of litter-decomposition mechanisms in mushroom-forming fungi.</title>
        <authorList>
            <person name="Floudas D."/>
            <person name="Bentzer J."/>
            <person name="Ahren D."/>
            <person name="Johansson T."/>
            <person name="Persson P."/>
            <person name="Tunlid A."/>
        </authorList>
    </citation>
    <scope>NUCLEOTIDE SEQUENCE [LARGE SCALE GENOMIC DNA]</scope>
    <source>
        <strain evidence="5 6">CBS 406.79</strain>
    </source>
</reference>
<evidence type="ECO:0000313" key="6">
    <source>
        <dbReference type="Proteomes" id="UP000518752"/>
    </source>
</evidence>
<organism evidence="5 6">
    <name type="scientific">Collybiopsis confluens</name>
    <dbReference type="NCBI Taxonomy" id="2823264"/>
    <lineage>
        <taxon>Eukaryota</taxon>
        <taxon>Fungi</taxon>
        <taxon>Dikarya</taxon>
        <taxon>Basidiomycota</taxon>
        <taxon>Agaricomycotina</taxon>
        <taxon>Agaricomycetes</taxon>
        <taxon>Agaricomycetidae</taxon>
        <taxon>Agaricales</taxon>
        <taxon>Marasmiineae</taxon>
        <taxon>Omphalotaceae</taxon>
        <taxon>Collybiopsis</taxon>
    </lineage>
</organism>
<evidence type="ECO:0000256" key="3">
    <source>
        <dbReference type="ARBA" id="ARBA00022927"/>
    </source>
</evidence>
<dbReference type="GO" id="GO:0016020">
    <property type="term" value="C:membrane"/>
    <property type="evidence" value="ECO:0007669"/>
    <property type="project" value="TreeGrafter"/>
</dbReference>
<dbReference type="GO" id="GO:0007264">
    <property type="term" value="P:small GTPase-mediated signal transduction"/>
    <property type="evidence" value="ECO:0007669"/>
    <property type="project" value="InterPro"/>
</dbReference>
<name>A0A8H5MDS5_9AGAR</name>
<feature type="compositionally biased region" description="Polar residues" evidence="4">
    <location>
        <begin position="1"/>
        <end position="10"/>
    </location>
</feature>
<sequence>MSSNPQSLSQPPAGLWGALQASSSRNRPKPRSLASFENGISDLIEADGAETFNKHDLLCPREGCASIILKKGVGKLKEGQSIQIEPQDIPAHPLLPALPSSSESTQWWLITPSPMQFENIGFSRPVQSLSLSPSGNKLKLLACAECDLGPLGWSEEGGSEFWLACSRIGYRDE</sequence>
<keyword evidence="6" id="KW-1185">Reference proteome</keyword>
<dbReference type="SUPFAM" id="SSF51316">
    <property type="entry name" value="Mss4-like"/>
    <property type="match status" value="1"/>
</dbReference>
<dbReference type="OrthoDB" id="30840at2759"/>
<dbReference type="Pfam" id="PF04421">
    <property type="entry name" value="Mss4"/>
    <property type="match status" value="1"/>
</dbReference>
<comment type="caution">
    <text evidence="5">The sequence shown here is derived from an EMBL/GenBank/DDBJ whole genome shotgun (WGS) entry which is preliminary data.</text>
</comment>
<keyword evidence="3" id="KW-0653">Protein transport</keyword>
<dbReference type="InterPro" id="IPR011323">
    <property type="entry name" value="Mss4/transl-control_tumour"/>
</dbReference>
<dbReference type="AlphaFoldDB" id="A0A8H5MDS5"/>
<dbReference type="GO" id="GO:0005829">
    <property type="term" value="C:cytosol"/>
    <property type="evidence" value="ECO:0007669"/>
    <property type="project" value="TreeGrafter"/>
</dbReference>
<evidence type="ECO:0000256" key="2">
    <source>
        <dbReference type="ARBA" id="ARBA00022658"/>
    </source>
</evidence>
<keyword evidence="2" id="KW-0344">Guanine-nucleotide releasing factor</keyword>
<dbReference type="GO" id="GO:0005085">
    <property type="term" value="F:guanyl-nucleotide exchange factor activity"/>
    <property type="evidence" value="ECO:0007669"/>
    <property type="project" value="UniProtKB-KW"/>
</dbReference>
<feature type="region of interest" description="Disordered" evidence="4">
    <location>
        <begin position="1"/>
        <end position="34"/>
    </location>
</feature>
<dbReference type="GO" id="GO:0006892">
    <property type="term" value="P:post-Golgi vesicle-mediated transport"/>
    <property type="evidence" value="ECO:0007669"/>
    <property type="project" value="TreeGrafter"/>
</dbReference>
<dbReference type="Proteomes" id="UP000518752">
    <property type="component" value="Unassembled WGS sequence"/>
</dbReference>
<proteinExistence type="predicted"/>
<dbReference type="Gene3D" id="2.170.150.10">
    <property type="entry name" value="Metal Binding Protein, Guanine Nucleotide Exchange Factor, Chain A"/>
    <property type="match status" value="1"/>
</dbReference>
<dbReference type="PANTHER" id="PTHR13276:SF0">
    <property type="entry name" value="GUANINE NUCLEOTIDE EXCHANGE FACTOR MSS4"/>
    <property type="match status" value="1"/>
</dbReference>
<dbReference type="InterPro" id="IPR007515">
    <property type="entry name" value="Mss4"/>
</dbReference>
<gene>
    <name evidence="5" type="ORF">D9757_003562</name>
</gene>
<evidence type="ECO:0000256" key="4">
    <source>
        <dbReference type="SAM" id="MobiDB-lite"/>
    </source>
</evidence>
<keyword evidence="1" id="KW-0813">Transport</keyword>